<keyword evidence="4 5" id="KW-0472">Membrane</keyword>
<dbReference type="InterPro" id="IPR052556">
    <property type="entry name" value="PolySynth_Transporter"/>
</dbReference>
<dbReference type="Proteomes" id="UP000257039">
    <property type="component" value="Unassembled WGS sequence"/>
</dbReference>
<feature type="transmembrane region" description="Helical" evidence="5">
    <location>
        <begin position="349"/>
        <end position="368"/>
    </location>
</feature>
<feature type="transmembrane region" description="Helical" evidence="5">
    <location>
        <begin position="243"/>
        <end position="263"/>
    </location>
</feature>
<feature type="transmembrane region" description="Helical" evidence="5">
    <location>
        <begin position="133"/>
        <end position="155"/>
    </location>
</feature>
<evidence type="ECO:0000256" key="4">
    <source>
        <dbReference type="ARBA" id="ARBA00023136"/>
    </source>
</evidence>
<keyword evidence="7" id="KW-1185">Reference proteome</keyword>
<sequence length="431" mass="47663">MRSIAHLVLGKAIPMLCQALYFLYLAKVLGATEFGYFSFCLAISSILGVGIQFGLNSIVSREVSYGHEREILISALIVRVAISLATVSLCIIIKMVIASSRIDLVIVLLLAEILRSGNVFLHKLEGLSKTKAILVINSLIALPMFLVKIFIVYYFIEHPKIILIVAVLYVFEVGLLSLFYFLSSRNLTMQSPFFWSWNLIKKTLRLGAPLILSGLAAVVNMRVDQVFVGALLGDESVGIYSVVARLSDLWIFIPTMAATALMPRLVKLNCDRRHYDVDTTLENLYLLFIYIAFSLSILSFLGAIVVFLFLGGAYVNGIPVIAIYIIGSAFLGVRAFLSKHLLLKNLISLSFYSQISGALVNAFLNPILIPLCGLQGAAIATVFSYFVSSYLFFQVLPSGVVIRCTLNQAIITLFKKKPVQVYTDLKRSEVL</sequence>
<evidence type="ECO:0000313" key="7">
    <source>
        <dbReference type="Proteomes" id="UP000257039"/>
    </source>
</evidence>
<feature type="transmembrane region" description="Helical" evidence="5">
    <location>
        <begin position="284"/>
        <end position="311"/>
    </location>
</feature>
<dbReference type="PANTHER" id="PTHR43424">
    <property type="entry name" value="LOCUS PUTATIVE PROTEIN 1-RELATED"/>
    <property type="match status" value="1"/>
</dbReference>
<proteinExistence type="predicted"/>
<gene>
    <name evidence="6" type="ORF">B9G39_06695</name>
</gene>
<feature type="transmembrane region" description="Helical" evidence="5">
    <location>
        <begin position="12"/>
        <end position="30"/>
    </location>
</feature>
<feature type="transmembrane region" description="Helical" evidence="5">
    <location>
        <begin position="161"/>
        <end position="182"/>
    </location>
</feature>
<dbReference type="PANTHER" id="PTHR43424:SF1">
    <property type="entry name" value="LOCUS PUTATIVE PROTEIN 1-RELATED"/>
    <property type="match status" value="1"/>
</dbReference>
<organism evidence="6 7">
    <name type="scientific">Zooshikella ganghwensis</name>
    <dbReference type="NCBI Taxonomy" id="202772"/>
    <lineage>
        <taxon>Bacteria</taxon>
        <taxon>Pseudomonadati</taxon>
        <taxon>Pseudomonadota</taxon>
        <taxon>Gammaproteobacteria</taxon>
        <taxon>Oceanospirillales</taxon>
        <taxon>Zooshikellaceae</taxon>
        <taxon>Zooshikella</taxon>
    </lineage>
</organism>
<keyword evidence="3 5" id="KW-1133">Transmembrane helix</keyword>
<feature type="transmembrane region" description="Helical" evidence="5">
    <location>
        <begin position="36"/>
        <end position="59"/>
    </location>
</feature>
<reference evidence="6 7" key="1">
    <citation type="submission" date="2017-04" db="EMBL/GenBank/DDBJ databases">
        <title>Draft genome sequence of Zooshikella ganghwensis VG4 isolated from Red Sea sediments.</title>
        <authorList>
            <person name="Rehman Z."/>
            <person name="Alam I."/>
            <person name="Kamau A."/>
            <person name="Bajic V."/>
            <person name="Leiknes T."/>
        </authorList>
    </citation>
    <scope>NUCLEOTIDE SEQUENCE [LARGE SCALE GENOMIC DNA]</scope>
    <source>
        <strain evidence="6 7">VG4</strain>
    </source>
</reference>
<evidence type="ECO:0000256" key="1">
    <source>
        <dbReference type="ARBA" id="ARBA00004141"/>
    </source>
</evidence>
<dbReference type="GO" id="GO:0016020">
    <property type="term" value="C:membrane"/>
    <property type="evidence" value="ECO:0007669"/>
    <property type="project" value="UniProtKB-SubCell"/>
</dbReference>
<feature type="transmembrane region" description="Helical" evidence="5">
    <location>
        <begin position="203"/>
        <end position="223"/>
    </location>
</feature>
<comment type="subcellular location">
    <subcellularLocation>
        <location evidence="1">Membrane</location>
        <topology evidence="1">Multi-pass membrane protein</topology>
    </subcellularLocation>
</comment>
<evidence type="ECO:0000256" key="2">
    <source>
        <dbReference type="ARBA" id="ARBA00022692"/>
    </source>
</evidence>
<feature type="transmembrane region" description="Helical" evidence="5">
    <location>
        <begin position="104"/>
        <end position="121"/>
    </location>
</feature>
<evidence type="ECO:0000256" key="3">
    <source>
        <dbReference type="ARBA" id="ARBA00022989"/>
    </source>
</evidence>
<dbReference type="AlphaFoldDB" id="A0A4P9VIT2"/>
<feature type="transmembrane region" description="Helical" evidence="5">
    <location>
        <begin position="374"/>
        <end position="393"/>
    </location>
</feature>
<evidence type="ECO:0000256" key="5">
    <source>
        <dbReference type="SAM" id="Phobius"/>
    </source>
</evidence>
<dbReference type="Pfam" id="PF01943">
    <property type="entry name" value="Polysacc_synt"/>
    <property type="match status" value="1"/>
</dbReference>
<protein>
    <submittedName>
        <fullName evidence="6">Flippase</fullName>
    </submittedName>
</protein>
<accession>A0A4P9VIT2</accession>
<feature type="transmembrane region" description="Helical" evidence="5">
    <location>
        <begin position="317"/>
        <end position="337"/>
    </location>
</feature>
<dbReference type="CDD" id="cd13128">
    <property type="entry name" value="MATE_Wzx_like"/>
    <property type="match status" value="1"/>
</dbReference>
<name>A0A4P9VIT2_9GAMM</name>
<feature type="transmembrane region" description="Helical" evidence="5">
    <location>
        <begin position="71"/>
        <end position="98"/>
    </location>
</feature>
<evidence type="ECO:0000313" key="6">
    <source>
        <dbReference type="EMBL" id="RDH43158.1"/>
    </source>
</evidence>
<keyword evidence="2 5" id="KW-0812">Transmembrane</keyword>
<dbReference type="InterPro" id="IPR002797">
    <property type="entry name" value="Polysacc_synth"/>
</dbReference>
<dbReference type="EMBL" id="NDXW01000001">
    <property type="protein sequence ID" value="RDH43158.1"/>
    <property type="molecule type" value="Genomic_DNA"/>
</dbReference>
<comment type="caution">
    <text evidence="6">The sequence shown here is derived from an EMBL/GenBank/DDBJ whole genome shotgun (WGS) entry which is preliminary data.</text>
</comment>
<dbReference type="RefSeq" id="WP_094786529.1">
    <property type="nucleotide sequence ID" value="NZ_NDXW01000001.1"/>
</dbReference>